<dbReference type="EMBL" id="CP043329">
    <property type="protein sequence ID" value="QEK51619.1"/>
    <property type="molecule type" value="Genomic_DNA"/>
</dbReference>
<dbReference type="RefSeq" id="WP_149074581.1">
    <property type="nucleotide sequence ID" value="NZ_CP043329.1"/>
</dbReference>
<dbReference type="Proteomes" id="UP000323653">
    <property type="component" value="Chromosome"/>
</dbReference>
<dbReference type="AlphaFoldDB" id="A0A5C0VHR3"/>
<organism evidence="1 2">
    <name type="scientific">Pedobacter aquae</name>
    <dbReference type="NCBI Taxonomy" id="2605747"/>
    <lineage>
        <taxon>Bacteria</taxon>
        <taxon>Pseudomonadati</taxon>
        <taxon>Bacteroidota</taxon>
        <taxon>Sphingobacteriia</taxon>
        <taxon>Sphingobacteriales</taxon>
        <taxon>Sphingobacteriaceae</taxon>
        <taxon>Pedobacter</taxon>
    </lineage>
</organism>
<accession>A0A5C0VHR3</accession>
<evidence type="ECO:0000313" key="1">
    <source>
        <dbReference type="EMBL" id="QEK51619.1"/>
    </source>
</evidence>
<reference evidence="1 2" key="1">
    <citation type="submission" date="2019-08" db="EMBL/GenBank/DDBJ databases">
        <title>Pedobacter sp. nov., isolated from Han river, South Korea.</title>
        <authorList>
            <person name="Lee D.-H."/>
            <person name="Kim Y.-S."/>
            <person name="Hwang E.-M."/>
            <person name="Le Tran T.C."/>
            <person name="Cha C.-J."/>
        </authorList>
    </citation>
    <scope>NUCLEOTIDE SEQUENCE [LARGE SCALE GENOMIC DNA]</scope>
    <source>
        <strain evidence="1 2">CJ43</strain>
    </source>
</reference>
<proteinExistence type="predicted"/>
<dbReference type="KEGG" id="pej:FYC62_08070"/>
<name>A0A5C0VHR3_9SPHI</name>
<keyword evidence="2" id="KW-1185">Reference proteome</keyword>
<protein>
    <submittedName>
        <fullName evidence="1">Uncharacterized protein</fullName>
    </submittedName>
</protein>
<sequence>MQNSVLEITEQEYLIKLNKQEFDLSFIHALLKRIQSEKAFFSKIWDDDDIIAKGRFLEERDIDYLSEK</sequence>
<gene>
    <name evidence="1" type="ORF">FYC62_08070</name>
</gene>
<evidence type="ECO:0000313" key="2">
    <source>
        <dbReference type="Proteomes" id="UP000323653"/>
    </source>
</evidence>